<evidence type="ECO:0000259" key="6">
    <source>
        <dbReference type="Pfam" id="PF04577"/>
    </source>
</evidence>
<gene>
    <name evidence="7" type="ORF">K2173_028241</name>
</gene>
<dbReference type="PANTHER" id="PTHR20961:SF5">
    <property type="entry name" value="GLYCOSYLTRANSFERASE-RELATED"/>
    <property type="match status" value="1"/>
</dbReference>
<dbReference type="Pfam" id="PF04577">
    <property type="entry name" value="Glyco_transf_61"/>
    <property type="match status" value="1"/>
</dbReference>
<sequence length="531" mass="59867">MLCHISWTSLICLLINITDDGLQLYRRSTTNLLAFADQNHYSSLHAKASSQIAISRAQSQAWATKTSISLRGRNRAHSEHDIKIITWNYNHNSVLNFKANVYNTTKNKISTVPSIIIPLTVCKSSISLPLEALIIKTTDVILKHTIEPICNFTERSDFCDVKGSIRIDSSSSKVFIVSSEINALGVENSSWNIKAYARKDDRTAMSTVKGWSVRLVNNNSQAVPQCTESHNVPAVLFSAGAYSGNHFHAFTDIIVPLYSTARSFNGEVKLLISDQPSWWMKKFEILMRALSKYEVVNIDKRRGVDCFPSVVVGLKRLTKKELHVDPSISGYSMKDFREFLRSSYSLKKASAIKIKDAQKKRPRLLIIARKKSRAFTNVGDIARMAKKLGFNVVVAEADANLSGFAKIINSCDVVLGVHGAGLTNILFLPENAILIQVVPFGGVEWVSKHFFEEPSKQMNIRYLEYKIKVEESTLIQQYPTDHEVLRDPRVIQKQGWLAFKSIYLDKQNVKLDLNRFRSTLLKAIELLHESS</sequence>
<dbReference type="InterPro" id="IPR007657">
    <property type="entry name" value="Glycosyltransferase_61"/>
</dbReference>
<dbReference type="Proteomes" id="UP001159364">
    <property type="component" value="Linkage Group LG02"/>
</dbReference>
<evidence type="ECO:0000313" key="7">
    <source>
        <dbReference type="EMBL" id="KAJ8773064.1"/>
    </source>
</evidence>
<keyword evidence="2" id="KW-0328">Glycosyltransferase</keyword>
<evidence type="ECO:0000256" key="1">
    <source>
        <dbReference type="ARBA" id="ARBA00004323"/>
    </source>
</evidence>
<feature type="chain" id="PRO_5043687087" description="Glycosyltransferase 61 catalytic domain-containing protein" evidence="5">
    <location>
        <begin position="19"/>
        <end position="531"/>
    </location>
</feature>
<evidence type="ECO:0000256" key="4">
    <source>
        <dbReference type="ARBA" id="ARBA00023180"/>
    </source>
</evidence>
<keyword evidence="5" id="KW-0732">Signal</keyword>
<evidence type="ECO:0000256" key="5">
    <source>
        <dbReference type="SAM" id="SignalP"/>
    </source>
</evidence>
<keyword evidence="3" id="KW-0808">Transferase</keyword>
<dbReference type="GO" id="GO:0016763">
    <property type="term" value="F:pentosyltransferase activity"/>
    <property type="evidence" value="ECO:0007669"/>
    <property type="project" value="UniProtKB-ARBA"/>
</dbReference>
<keyword evidence="8" id="KW-1185">Reference proteome</keyword>
<comment type="subcellular location">
    <subcellularLocation>
        <location evidence="1">Golgi apparatus membrane</location>
        <topology evidence="1">Single-pass type II membrane protein</topology>
    </subcellularLocation>
</comment>
<accession>A0AAV8U4A8</accession>
<evidence type="ECO:0000313" key="8">
    <source>
        <dbReference type="Proteomes" id="UP001159364"/>
    </source>
</evidence>
<feature type="signal peptide" evidence="5">
    <location>
        <begin position="1"/>
        <end position="18"/>
    </location>
</feature>
<keyword evidence="4" id="KW-0325">Glycoprotein</keyword>
<reference evidence="7 8" key="1">
    <citation type="submission" date="2021-09" db="EMBL/GenBank/DDBJ databases">
        <title>Genomic insights and catalytic innovation underlie evolution of tropane alkaloids biosynthesis.</title>
        <authorList>
            <person name="Wang Y.-J."/>
            <person name="Tian T."/>
            <person name="Huang J.-P."/>
            <person name="Huang S.-X."/>
        </authorList>
    </citation>
    <scope>NUCLEOTIDE SEQUENCE [LARGE SCALE GENOMIC DNA]</scope>
    <source>
        <strain evidence="7">KIB-2018</strain>
        <tissue evidence="7">Leaf</tissue>
    </source>
</reference>
<dbReference type="EMBL" id="JAIWQS010000002">
    <property type="protein sequence ID" value="KAJ8773064.1"/>
    <property type="molecule type" value="Genomic_DNA"/>
</dbReference>
<dbReference type="AlphaFoldDB" id="A0AAV8U4A8"/>
<dbReference type="PANTHER" id="PTHR20961">
    <property type="entry name" value="GLYCOSYLTRANSFERASE"/>
    <property type="match status" value="1"/>
</dbReference>
<evidence type="ECO:0000256" key="3">
    <source>
        <dbReference type="ARBA" id="ARBA00022679"/>
    </source>
</evidence>
<dbReference type="GO" id="GO:0000139">
    <property type="term" value="C:Golgi membrane"/>
    <property type="evidence" value="ECO:0007669"/>
    <property type="project" value="UniProtKB-SubCell"/>
</dbReference>
<organism evidence="7 8">
    <name type="scientific">Erythroxylum novogranatense</name>
    <dbReference type="NCBI Taxonomy" id="1862640"/>
    <lineage>
        <taxon>Eukaryota</taxon>
        <taxon>Viridiplantae</taxon>
        <taxon>Streptophyta</taxon>
        <taxon>Embryophyta</taxon>
        <taxon>Tracheophyta</taxon>
        <taxon>Spermatophyta</taxon>
        <taxon>Magnoliopsida</taxon>
        <taxon>eudicotyledons</taxon>
        <taxon>Gunneridae</taxon>
        <taxon>Pentapetalae</taxon>
        <taxon>rosids</taxon>
        <taxon>fabids</taxon>
        <taxon>Malpighiales</taxon>
        <taxon>Erythroxylaceae</taxon>
        <taxon>Erythroxylum</taxon>
    </lineage>
</organism>
<feature type="domain" description="Glycosyltransferase 61 catalytic" evidence="6">
    <location>
        <begin position="247"/>
        <end position="434"/>
    </location>
</feature>
<name>A0AAV8U4A8_9ROSI</name>
<dbReference type="InterPro" id="IPR049625">
    <property type="entry name" value="Glyco_transf_61_cat"/>
</dbReference>
<protein>
    <recommendedName>
        <fullName evidence="6">Glycosyltransferase 61 catalytic domain-containing protein</fullName>
    </recommendedName>
</protein>
<evidence type="ECO:0000256" key="2">
    <source>
        <dbReference type="ARBA" id="ARBA00022676"/>
    </source>
</evidence>
<comment type="caution">
    <text evidence="7">The sequence shown here is derived from an EMBL/GenBank/DDBJ whole genome shotgun (WGS) entry which is preliminary data.</text>
</comment>
<proteinExistence type="predicted"/>